<organism evidence="2 3">
    <name type="scientific">Trichonephila inaurata madagascariensis</name>
    <dbReference type="NCBI Taxonomy" id="2747483"/>
    <lineage>
        <taxon>Eukaryota</taxon>
        <taxon>Metazoa</taxon>
        <taxon>Ecdysozoa</taxon>
        <taxon>Arthropoda</taxon>
        <taxon>Chelicerata</taxon>
        <taxon>Arachnida</taxon>
        <taxon>Araneae</taxon>
        <taxon>Araneomorphae</taxon>
        <taxon>Entelegynae</taxon>
        <taxon>Araneoidea</taxon>
        <taxon>Nephilidae</taxon>
        <taxon>Trichonephila</taxon>
        <taxon>Trichonephila inaurata</taxon>
    </lineage>
</organism>
<feature type="compositionally biased region" description="Polar residues" evidence="1">
    <location>
        <begin position="30"/>
        <end position="39"/>
    </location>
</feature>
<accession>A0A8X6XFK6</accession>
<reference evidence="2" key="1">
    <citation type="submission" date="2020-08" db="EMBL/GenBank/DDBJ databases">
        <title>Multicomponent nature underlies the extraordinary mechanical properties of spider dragline silk.</title>
        <authorList>
            <person name="Kono N."/>
            <person name="Nakamura H."/>
            <person name="Mori M."/>
            <person name="Yoshida Y."/>
            <person name="Ohtoshi R."/>
            <person name="Malay A.D."/>
            <person name="Moran D.A.P."/>
            <person name="Tomita M."/>
            <person name="Numata K."/>
            <person name="Arakawa K."/>
        </authorList>
    </citation>
    <scope>NUCLEOTIDE SEQUENCE</scope>
</reference>
<dbReference type="Proteomes" id="UP000886998">
    <property type="component" value="Unassembled WGS sequence"/>
</dbReference>
<name>A0A8X6XFK6_9ARAC</name>
<dbReference type="EMBL" id="BMAV01008300">
    <property type="protein sequence ID" value="GFY51760.1"/>
    <property type="molecule type" value="Genomic_DNA"/>
</dbReference>
<comment type="caution">
    <text evidence="2">The sequence shown here is derived from an EMBL/GenBank/DDBJ whole genome shotgun (WGS) entry which is preliminary data.</text>
</comment>
<gene>
    <name evidence="2" type="ORF">TNIN_186351</name>
</gene>
<evidence type="ECO:0000313" key="3">
    <source>
        <dbReference type="Proteomes" id="UP000886998"/>
    </source>
</evidence>
<evidence type="ECO:0000313" key="2">
    <source>
        <dbReference type="EMBL" id="GFY51760.1"/>
    </source>
</evidence>
<keyword evidence="3" id="KW-1185">Reference proteome</keyword>
<dbReference type="OrthoDB" id="10394709at2759"/>
<sequence>METNVPKISNHPLLPPPIHSRSFGPGPSHWPSSNSIYTGPDESNVTLRLWMHRKRSPWFEIKVCSFTMGGRGEESSPLPGSKTKDPDAVTYRAFNDSRIHSVRFLRKESQGREVIGK</sequence>
<dbReference type="AlphaFoldDB" id="A0A8X6XFK6"/>
<proteinExistence type="predicted"/>
<protein>
    <submittedName>
        <fullName evidence="2">Uncharacterized protein</fullName>
    </submittedName>
</protein>
<evidence type="ECO:0000256" key="1">
    <source>
        <dbReference type="SAM" id="MobiDB-lite"/>
    </source>
</evidence>
<feature type="region of interest" description="Disordered" evidence="1">
    <location>
        <begin position="1"/>
        <end position="39"/>
    </location>
</feature>